<reference evidence="2" key="1">
    <citation type="submission" date="2019-05" db="EMBL/GenBank/DDBJ databases">
        <authorList>
            <person name="Lianzixin W."/>
        </authorList>
    </citation>
    <scope>NUCLEOTIDE SEQUENCE</scope>
    <source>
        <strain evidence="2">EC11</strain>
    </source>
</reference>
<feature type="transmembrane region" description="Helical" evidence="1">
    <location>
        <begin position="304"/>
        <end position="321"/>
    </location>
</feature>
<proteinExistence type="predicted"/>
<feature type="transmembrane region" description="Helical" evidence="1">
    <location>
        <begin position="160"/>
        <end position="180"/>
    </location>
</feature>
<comment type="caution">
    <text evidence="2">The sequence shown here is derived from an EMBL/GenBank/DDBJ whole genome shotgun (WGS) entry which is preliminary data.</text>
</comment>
<feature type="transmembrane region" description="Helical" evidence="1">
    <location>
        <begin position="128"/>
        <end position="154"/>
    </location>
</feature>
<gene>
    <name evidence="2" type="ORF">FIA58_017315</name>
</gene>
<keyword evidence="1" id="KW-0472">Membrane</keyword>
<organism evidence="2 3">
    <name type="scientific">Flavobacterium jejuense</name>
    <dbReference type="NCBI Taxonomy" id="1544455"/>
    <lineage>
        <taxon>Bacteria</taxon>
        <taxon>Pseudomonadati</taxon>
        <taxon>Bacteroidota</taxon>
        <taxon>Flavobacteriia</taxon>
        <taxon>Flavobacteriales</taxon>
        <taxon>Flavobacteriaceae</taxon>
        <taxon>Flavobacterium</taxon>
    </lineage>
</organism>
<accession>A0ABX0IU81</accession>
<dbReference type="Proteomes" id="UP000817854">
    <property type="component" value="Unassembled WGS sequence"/>
</dbReference>
<keyword evidence="1" id="KW-0812">Transmembrane</keyword>
<name>A0ABX0IU81_9FLAO</name>
<dbReference type="EMBL" id="VEVQ02000014">
    <property type="protein sequence ID" value="NHN27442.1"/>
    <property type="molecule type" value="Genomic_DNA"/>
</dbReference>
<reference evidence="2" key="2">
    <citation type="submission" date="2020-02" db="EMBL/GenBank/DDBJ databases">
        <title>Flavobacterium profundi sp. nov., isolated from a deep-sea seamount.</title>
        <authorList>
            <person name="Zhang D.-C."/>
        </authorList>
    </citation>
    <scope>NUCLEOTIDE SEQUENCE</scope>
    <source>
        <strain evidence="2">EC11</strain>
    </source>
</reference>
<evidence type="ECO:0000313" key="3">
    <source>
        <dbReference type="Proteomes" id="UP000817854"/>
    </source>
</evidence>
<evidence type="ECO:0008006" key="4">
    <source>
        <dbReference type="Google" id="ProtNLM"/>
    </source>
</evidence>
<feature type="transmembrane region" description="Helical" evidence="1">
    <location>
        <begin position="100"/>
        <end position="121"/>
    </location>
</feature>
<keyword evidence="1" id="KW-1133">Transmembrane helix</keyword>
<feature type="transmembrane region" description="Helical" evidence="1">
    <location>
        <begin position="43"/>
        <end position="62"/>
    </location>
</feature>
<feature type="transmembrane region" description="Helical" evidence="1">
    <location>
        <begin position="69"/>
        <end position="88"/>
    </location>
</feature>
<feature type="transmembrane region" description="Helical" evidence="1">
    <location>
        <begin position="333"/>
        <end position="353"/>
    </location>
</feature>
<sequence>MSLLLFVMLQWLGFDGLYGQDSYEYLRYSESIQNYIKTGEHPGAFYWPVLYPFFGSLLGFAFGSAAVGLHFLTCITVGITCTYLFKTLELFYPHHTKTNFYYILAFGLLSPYFLRSGLVVMSDMLSMLFIVITFYHFYKSFLLNSAFTYVFFFASCALMSRYASLVITFPIIILATYFVLKRKAIKDFILGSLLSLLICIPFIVLQWKNLSSGTSNYFLNAWSFSNYFKSSYETIDGMQSYLLPNLVFVFSVFVNPGFIFTGLILLFIIFSNLKSRITFFHKTTILSIAMYLSFLAGIPFQNTRVLTLVFPLVLLFFYPTFHKLTQFKWIQKNVVTLSIVVILVQVTFCIYAFKTVYKRTLFEKELSITLEPYQGSVLYGFEYDVALKGRGLNFNYRNMYNKLYNDFKENEFVFFNPILLKKQWNGKNPMINWNLMEKSYHLKVIKTFDDNWKLYQLISKK</sequence>
<keyword evidence="3" id="KW-1185">Reference proteome</keyword>
<evidence type="ECO:0000256" key="1">
    <source>
        <dbReference type="SAM" id="Phobius"/>
    </source>
</evidence>
<feature type="transmembrane region" description="Helical" evidence="1">
    <location>
        <begin position="279"/>
        <end position="298"/>
    </location>
</feature>
<protein>
    <recommendedName>
        <fullName evidence="4">Glycosyltransferase RgtA/B/C/D-like domain-containing protein</fullName>
    </recommendedName>
</protein>
<feature type="transmembrane region" description="Helical" evidence="1">
    <location>
        <begin position="187"/>
        <end position="207"/>
    </location>
</feature>
<evidence type="ECO:0000313" key="2">
    <source>
        <dbReference type="EMBL" id="NHN27442.1"/>
    </source>
</evidence>
<feature type="transmembrane region" description="Helical" evidence="1">
    <location>
        <begin position="246"/>
        <end position="270"/>
    </location>
</feature>
<dbReference type="RefSeq" id="WP_140963958.1">
    <property type="nucleotide sequence ID" value="NZ_VEVQ02000014.1"/>
</dbReference>